<accession>W4LUX7</accession>
<comment type="caution">
    <text evidence="22">The sequence shown here is derived from an EMBL/GenBank/DDBJ whole genome shotgun (WGS) entry which is preliminary data.</text>
</comment>
<dbReference type="GO" id="GO:0009252">
    <property type="term" value="P:peptidoglycan biosynthetic process"/>
    <property type="evidence" value="ECO:0007669"/>
    <property type="project" value="UniProtKB-KW"/>
</dbReference>
<keyword evidence="12" id="KW-0131">Cell cycle</keyword>
<feature type="transmembrane region" description="Helical" evidence="21">
    <location>
        <begin position="116"/>
        <end position="134"/>
    </location>
</feature>
<feature type="transmembrane region" description="Helical" evidence="21">
    <location>
        <begin position="272"/>
        <end position="293"/>
    </location>
</feature>
<dbReference type="EC" id="2.4.99.28" evidence="19"/>
<evidence type="ECO:0000256" key="21">
    <source>
        <dbReference type="SAM" id="Phobius"/>
    </source>
</evidence>
<comment type="pathway">
    <text evidence="2">Cell wall biogenesis; peptidoglycan biosynthesis.</text>
</comment>
<dbReference type="NCBIfam" id="TIGR02614">
    <property type="entry name" value="ftsW"/>
    <property type="match status" value="1"/>
</dbReference>
<keyword evidence="8" id="KW-0133">Cell shape</keyword>
<evidence type="ECO:0000256" key="18">
    <source>
        <dbReference type="ARBA" id="ARBA00041418"/>
    </source>
</evidence>
<feature type="transmembrane region" description="Helical" evidence="21">
    <location>
        <begin position="49"/>
        <end position="67"/>
    </location>
</feature>
<dbReference type="HOGENOM" id="CLU_029243_0_1_7"/>
<keyword evidence="3" id="KW-1003">Cell membrane</keyword>
<reference evidence="22 23" key="1">
    <citation type="journal article" date="2014" name="Nature">
        <title>An environmental bacterial taxon with a large and distinct metabolic repertoire.</title>
        <authorList>
            <person name="Wilson M.C."/>
            <person name="Mori T."/>
            <person name="Ruckert C."/>
            <person name="Uria A.R."/>
            <person name="Helf M.J."/>
            <person name="Takada K."/>
            <person name="Gernert C."/>
            <person name="Steffens U.A."/>
            <person name="Heycke N."/>
            <person name="Schmitt S."/>
            <person name="Rinke C."/>
            <person name="Helfrich E.J."/>
            <person name="Brachmann A.O."/>
            <person name="Gurgui C."/>
            <person name="Wakimoto T."/>
            <person name="Kracht M."/>
            <person name="Crusemann M."/>
            <person name="Hentschel U."/>
            <person name="Abe I."/>
            <person name="Matsunaga S."/>
            <person name="Kalinowski J."/>
            <person name="Takeyama H."/>
            <person name="Piel J."/>
        </authorList>
    </citation>
    <scope>NUCLEOTIDE SEQUENCE [LARGE SCALE GENOMIC DNA]</scope>
    <source>
        <strain evidence="23">TSY1</strain>
    </source>
</reference>
<sequence length="382" mass="41658">MTKTRRTDVWLLMATLMLVAIGLAMVYSTSAVVAHERHGDSLYFLKRQLAWAALGLLAMGAAWYVPYRNQQRLVLPWLLVSLVALGLVLVPGIGREVGGARRWLALGPFTLQPSEFAKYGLIVYSAYLCADLHGKRQRDDRRFGYMLVLVCVFCGLIFLQPDLGTAVVLAGAVGVHLMIAGLPWRYIRYALAVGIPAIIYAIVYEPYRMKRLMSFLQPESDPQGAGYQAIQSLLALGRGGLWGAGLGRGRQKLFYLPEAHTDFIFAAIGEELGFLGAVGLIGLFVVLLWRILAIAIDCREPFGTLLGLGIFLLLGIQIIMNLGVVLGLLPTKGLPLPLISLGGSNLVVSLLAIGTVLSIAGAQPRREPWRHATPGKPTWGRM</sequence>
<evidence type="ECO:0000256" key="11">
    <source>
        <dbReference type="ARBA" id="ARBA00023136"/>
    </source>
</evidence>
<name>W4LUX7_ENTF1</name>
<keyword evidence="4" id="KW-0132">Cell division</keyword>
<evidence type="ECO:0000256" key="9">
    <source>
        <dbReference type="ARBA" id="ARBA00022984"/>
    </source>
</evidence>
<keyword evidence="7 21" id="KW-0812">Transmembrane</keyword>
<evidence type="ECO:0000256" key="14">
    <source>
        <dbReference type="ARBA" id="ARBA00032370"/>
    </source>
</evidence>
<feature type="transmembrane region" description="Helical" evidence="21">
    <location>
        <begin position="74"/>
        <end position="94"/>
    </location>
</feature>
<feature type="transmembrane region" description="Helical" evidence="21">
    <location>
        <begin position="9"/>
        <end position="29"/>
    </location>
</feature>
<dbReference type="PANTHER" id="PTHR30474:SF2">
    <property type="entry name" value="PEPTIDOGLYCAN GLYCOSYLTRANSFERASE FTSW-RELATED"/>
    <property type="match status" value="1"/>
</dbReference>
<evidence type="ECO:0000256" key="13">
    <source>
        <dbReference type="ARBA" id="ARBA00023316"/>
    </source>
</evidence>
<evidence type="ECO:0000313" key="23">
    <source>
        <dbReference type="Proteomes" id="UP000019141"/>
    </source>
</evidence>
<keyword evidence="13" id="KW-0961">Cell wall biogenesis/degradation</keyword>
<protein>
    <recommendedName>
        <fullName evidence="17">Probable peptidoglycan glycosyltransferase FtsW</fullName>
        <ecNumber evidence="19">2.4.99.28</ecNumber>
    </recommendedName>
    <alternativeName>
        <fullName evidence="18">Cell division protein FtsW</fullName>
    </alternativeName>
    <alternativeName>
        <fullName evidence="15">Cell wall polymerase</fullName>
    </alternativeName>
    <alternativeName>
        <fullName evidence="14">Peptidoglycan polymerase</fullName>
    </alternativeName>
</protein>
<dbReference type="GO" id="GO:0071555">
    <property type="term" value="P:cell wall organization"/>
    <property type="evidence" value="ECO:0007669"/>
    <property type="project" value="UniProtKB-KW"/>
</dbReference>
<keyword evidence="9" id="KW-0573">Peptidoglycan synthesis</keyword>
<comment type="similarity">
    <text evidence="16">Belongs to the SEDS family. FtsW subfamily.</text>
</comment>
<dbReference type="InterPro" id="IPR001182">
    <property type="entry name" value="FtsW/RodA"/>
</dbReference>
<feature type="transmembrane region" description="Helical" evidence="21">
    <location>
        <begin position="305"/>
        <end position="326"/>
    </location>
</feature>
<keyword evidence="10 21" id="KW-1133">Transmembrane helix</keyword>
<evidence type="ECO:0000256" key="10">
    <source>
        <dbReference type="ARBA" id="ARBA00022989"/>
    </source>
</evidence>
<evidence type="ECO:0000256" key="20">
    <source>
        <dbReference type="ARBA" id="ARBA00049902"/>
    </source>
</evidence>
<keyword evidence="6" id="KW-0808">Transferase</keyword>
<feature type="transmembrane region" description="Helical" evidence="21">
    <location>
        <begin position="165"/>
        <end position="182"/>
    </location>
</feature>
<evidence type="ECO:0000256" key="1">
    <source>
        <dbReference type="ARBA" id="ARBA00004651"/>
    </source>
</evidence>
<dbReference type="EMBL" id="AZHW01000226">
    <property type="protein sequence ID" value="ETX01511.1"/>
    <property type="molecule type" value="Genomic_DNA"/>
</dbReference>
<evidence type="ECO:0000256" key="6">
    <source>
        <dbReference type="ARBA" id="ARBA00022679"/>
    </source>
</evidence>
<dbReference type="GO" id="GO:0008360">
    <property type="term" value="P:regulation of cell shape"/>
    <property type="evidence" value="ECO:0007669"/>
    <property type="project" value="UniProtKB-KW"/>
</dbReference>
<dbReference type="GO" id="GO:0005886">
    <property type="term" value="C:plasma membrane"/>
    <property type="evidence" value="ECO:0007669"/>
    <property type="project" value="UniProtKB-SubCell"/>
</dbReference>
<proteinExistence type="inferred from homology"/>
<evidence type="ECO:0000256" key="7">
    <source>
        <dbReference type="ARBA" id="ARBA00022692"/>
    </source>
</evidence>
<evidence type="ECO:0000256" key="12">
    <source>
        <dbReference type="ARBA" id="ARBA00023306"/>
    </source>
</evidence>
<keyword evidence="5" id="KW-0328">Glycosyltransferase</keyword>
<keyword evidence="23" id="KW-1185">Reference proteome</keyword>
<dbReference type="InterPro" id="IPR013437">
    <property type="entry name" value="FtsW"/>
</dbReference>
<dbReference type="GO" id="GO:0008955">
    <property type="term" value="F:peptidoglycan glycosyltransferase activity"/>
    <property type="evidence" value="ECO:0007669"/>
    <property type="project" value="UniProtKB-EC"/>
</dbReference>
<dbReference type="PATRIC" id="fig|1429438.4.peg.1536"/>
<dbReference type="Proteomes" id="UP000019141">
    <property type="component" value="Unassembled WGS sequence"/>
</dbReference>
<dbReference type="PANTHER" id="PTHR30474">
    <property type="entry name" value="CELL CYCLE PROTEIN"/>
    <property type="match status" value="1"/>
</dbReference>
<feature type="transmembrane region" description="Helical" evidence="21">
    <location>
        <begin position="189"/>
        <end position="207"/>
    </location>
</feature>
<evidence type="ECO:0000256" key="19">
    <source>
        <dbReference type="ARBA" id="ARBA00044770"/>
    </source>
</evidence>
<comment type="catalytic activity">
    <reaction evidence="20">
        <text>[GlcNAc-(1-&gt;4)-Mur2Ac(oyl-L-Ala-gamma-D-Glu-L-Lys-D-Ala-D-Ala)](n)-di-trans,octa-cis-undecaprenyl diphosphate + beta-D-GlcNAc-(1-&gt;4)-Mur2Ac(oyl-L-Ala-gamma-D-Glu-L-Lys-D-Ala-D-Ala)-di-trans,octa-cis-undecaprenyl diphosphate = [GlcNAc-(1-&gt;4)-Mur2Ac(oyl-L-Ala-gamma-D-Glu-L-Lys-D-Ala-D-Ala)](n+1)-di-trans,octa-cis-undecaprenyl diphosphate + di-trans,octa-cis-undecaprenyl diphosphate + H(+)</text>
        <dbReference type="Rhea" id="RHEA:23708"/>
        <dbReference type="Rhea" id="RHEA-COMP:9602"/>
        <dbReference type="Rhea" id="RHEA-COMP:9603"/>
        <dbReference type="ChEBI" id="CHEBI:15378"/>
        <dbReference type="ChEBI" id="CHEBI:58405"/>
        <dbReference type="ChEBI" id="CHEBI:60033"/>
        <dbReference type="ChEBI" id="CHEBI:78435"/>
        <dbReference type="EC" id="2.4.99.28"/>
    </reaction>
</comment>
<dbReference type="AlphaFoldDB" id="W4LUX7"/>
<dbReference type="Pfam" id="PF01098">
    <property type="entry name" value="FTSW_RODA_SPOVE"/>
    <property type="match status" value="1"/>
</dbReference>
<evidence type="ECO:0000256" key="4">
    <source>
        <dbReference type="ARBA" id="ARBA00022618"/>
    </source>
</evidence>
<evidence type="ECO:0000313" key="22">
    <source>
        <dbReference type="EMBL" id="ETX01511.1"/>
    </source>
</evidence>
<dbReference type="GO" id="GO:0015648">
    <property type="term" value="F:lipid-linked peptidoglycan transporter activity"/>
    <property type="evidence" value="ECO:0007669"/>
    <property type="project" value="TreeGrafter"/>
</dbReference>
<evidence type="ECO:0000256" key="16">
    <source>
        <dbReference type="ARBA" id="ARBA00038053"/>
    </source>
</evidence>
<feature type="transmembrane region" description="Helical" evidence="21">
    <location>
        <begin position="338"/>
        <end position="360"/>
    </location>
</feature>
<comment type="subcellular location">
    <subcellularLocation>
        <location evidence="1">Cell membrane</location>
        <topology evidence="1">Multi-pass membrane protein</topology>
    </subcellularLocation>
</comment>
<evidence type="ECO:0000256" key="3">
    <source>
        <dbReference type="ARBA" id="ARBA00022475"/>
    </source>
</evidence>
<gene>
    <name evidence="22" type="ORF">ETSY1_07095</name>
</gene>
<evidence type="ECO:0000256" key="17">
    <source>
        <dbReference type="ARBA" id="ARBA00041185"/>
    </source>
</evidence>
<evidence type="ECO:0000256" key="5">
    <source>
        <dbReference type="ARBA" id="ARBA00022676"/>
    </source>
</evidence>
<organism evidence="22 23">
    <name type="scientific">Entotheonella factor</name>
    <dbReference type="NCBI Taxonomy" id="1429438"/>
    <lineage>
        <taxon>Bacteria</taxon>
        <taxon>Pseudomonadati</taxon>
        <taxon>Nitrospinota/Tectimicrobiota group</taxon>
        <taxon>Candidatus Tectimicrobiota</taxon>
        <taxon>Candidatus Entotheonellia</taxon>
        <taxon>Candidatus Entotheonellales</taxon>
        <taxon>Candidatus Entotheonellaceae</taxon>
        <taxon>Candidatus Entotheonella</taxon>
    </lineage>
</organism>
<evidence type="ECO:0000256" key="8">
    <source>
        <dbReference type="ARBA" id="ARBA00022960"/>
    </source>
</evidence>
<feature type="transmembrane region" description="Helical" evidence="21">
    <location>
        <begin position="143"/>
        <end position="159"/>
    </location>
</feature>
<evidence type="ECO:0000256" key="15">
    <source>
        <dbReference type="ARBA" id="ARBA00033270"/>
    </source>
</evidence>
<keyword evidence="11 21" id="KW-0472">Membrane</keyword>
<evidence type="ECO:0000256" key="2">
    <source>
        <dbReference type="ARBA" id="ARBA00004752"/>
    </source>
</evidence>
<dbReference type="GO" id="GO:0032153">
    <property type="term" value="C:cell division site"/>
    <property type="evidence" value="ECO:0007669"/>
    <property type="project" value="TreeGrafter"/>
</dbReference>
<dbReference type="GO" id="GO:0051301">
    <property type="term" value="P:cell division"/>
    <property type="evidence" value="ECO:0007669"/>
    <property type="project" value="UniProtKB-KW"/>
</dbReference>